<organism evidence="2 3">
    <name type="scientific">Populus alba x Populus x berolinensis</name>
    <dbReference type="NCBI Taxonomy" id="444605"/>
    <lineage>
        <taxon>Eukaryota</taxon>
        <taxon>Viridiplantae</taxon>
        <taxon>Streptophyta</taxon>
        <taxon>Embryophyta</taxon>
        <taxon>Tracheophyta</taxon>
        <taxon>Spermatophyta</taxon>
        <taxon>Magnoliopsida</taxon>
        <taxon>eudicotyledons</taxon>
        <taxon>Gunneridae</taxon>
        <taxon>Pentapetalae</taxon>
        <taxon>rosids</taxon>
        <taxon>fabids</taxon>
        <taxon>Malpighiales</taxon>
        <taxon>Salicaceae</taxon>
        <taxon>Saliceae</taxon>
        <taxon>Populus</taxon>
    </lineage>
</organism>
<dbReference type="AlphaFoldDB" id="A0AAD6R6H3"/>
<reference evidence="2" key="1">
    <citation type="journal article" date="2023" name="Mol. Ecol. Resour.">
        <title>Chromosome-level genome assembly of a triploid poplar Populus alba 'Berolinensis'.</title>
        <authorList>
            <person name="Chen S."/>
            <person name="Yu Y."/>
            <person name="Wang X."/>
            <person name="Wang S."/>
            <person name="Zhang T."/>
            <person name="Zhou Y."/>
            <person name="He R."/>
            <person name="Meng N."/>
            <person name="Wang Y."/>
            <person name="Liu W."/>
            <person name="Liu Z."/>
            <person name="Liu J."/>
            <person name="Guo Q."/>
            <person name="Huang H."/>
            <person name="Sederoff R.R."/>
            <person name="Wang G."/>
            <person name="Qu G."/>
            <person name="Chen S."/>
        </authorList>
    </citation>
    <scope>NUCLEOTIDE SEQUENCE</scope>
    <source>
        <strain evidence="2">SC-2020</strain>
    </source>
</reference>
<protein>
    <submittedName>
        <fullName evidence="2">Uncharacterized protein</fullName>
    </submittedName>
</protein>
<evidence type="ECO:0000256" key="1">
    <source>
        <dbReference type="SAM" id="MobiDB-lite"/>
    </source>
</evidence>
<name>A0AAD6R6H3_9ROSI</name>
<dbReference type="EMBL" id="JAQIZT010000003">
    <property type="protein sequence ID" value="KAJ7003047.1"/>
    <property type="molecule type" value="Genomic_DNA"/>
</dbReference>
<evidence type="ECO:0000313" key="2">
    <source>
        <dbReference type="EMBL" id="KAJ7003047.1"/>
    </source>
</evidence>
<evidence type="ECO:0000313" key="3">
    <source>
        <dbReference type="Proteomes" id="UP001164929"/>
    </source>
</evidence>
<sequence length="65" mass="7439">MDTSLSSSSLYFVYLSDRPQTREEHKPFEIKSSTPNDLSQPQNPKTFTSQREISPFTAPYGRSKP</sequence>
<dbReference type="Proteomes" id="UP001164929">
    <property type="component" value="Chromosome 3"/>
</dbReference>
<accession>A0AAD6R6H3</accession>
<feature type="compositionally biased region" description="Polar residues" evidence="1">
    <location>
        <begin position="31"/>
        <end position="52"/>
    </location>
</feature>
<gene>
    <name evidence="2" type="ORF">NC653_008321</name>
</gene>
<proteinExistence type="predicted"/>
<keyword evidence="3" id="KW-1185">Reference proteome</keyword>
<comment type="caution">
    <text evidence="2">The sequence shown here is derived from an EMBL/GenBank/DDBJ whole genome shotgun (WGS) entry which is preliminary data.</text>
</comment>
<feature type="region of interest" description="Disordered" evidence="1">
    <location>
        <begin position="16"/>
        <end position="65"/>
    </location>
</feature>
<feature type="compositionally biased region" description="Basic and acidic residues" evidence="1">
    <location>
        <begin position="19"/>
        <end position="29"/>
    </location>
</feature>